<organism evidence="1 2">
    <name type="scientific">Rhizopus microsporus</name>
    <dbReference type="NCBI Taxonomy" id="58291"/>
    <lineage>
        <taxon>Eukaryota</taxon>
        <taxon>Fungi</taxon>
        <taxon>Fungi incertae sedis</taxon>
        <taxon>Mucoromycota</taxon>
        <taxon>Mucoromycotina</taxon>
        <taxon>Mucoromycetes</taxon>
        <taxon>Mucorales</taxon>
        <taxon>Mucorineae</taxon>
        <taxon>Rhizopodaceae</taxon>
        <taxon>Rhizopus</taxon>
    </lineage>
</organism>
<evidence type="ECO:0000313" key="2">
    <source>
        <dbReference type="Proteomes" id="UP000242381"/>
    </source>
</evidence>
<name>A0A1X0RQU7_RHIZD</name>
<dbReference type="Proteomes" id="UP000242381">
    <property type="component" value="Unassembled WGS sequence"/>
</dbReference>
<protein>
    <submittedName>
        <fullName evidence="1">Uncharacterized protein</fullName>
    </submittedName>
</protein>
<gene>
    <name evidence="1" type="ORF">BCV71DRAFT_238407</name>
</gene>
<proteinExistence type="predicted"/>
<accession>A0A1X0RQU7</accession>
<dbReference type="EMBL" id="KV921471">
    <property type="protein sequence ID" value="ORE14443.1"/>
    <property type="molecule type" value="Genomic_DNA"/>
</dbReference>
<sequence>MIASLFSFLIHDFPLFWLFYLRINEKMHMKKGKSKAMDLPSLHKLFQMALETGWTAKLETFFRFGRRNNRQINSNSVASWVKAIFFNLKGVMPLLASQWHYIRVIISPRKRVFRWPLVFKWSDHACCSKKGYSYKHPPQALKLSLLKRVRRQLLQELECEEEKKDRMKVFYGFWVVYTVALKSVPELKILWTA</sequence>
<reference evidence="1 2" key="1">
    <citation type="journal article" date="2016" name="Proc. Natl. Acad. Sci. U.S.A.">
        <title>Lipid metabolic changes in an early divergent fungus govern the establishment of a mutualistic symbiosis with endobacteria.</title>
        <authorList>
            <person name="Lastovetsky O.A."/>
            <person name="Gaspar M.L."/>
            <person name="Mondo S.J."/>
            <person name="LaButti K.M."/>
            <person name="Sandor L."/>
            <person name="Grigoriev I.V."/>
            <person name="Henry S.A."/>
            <person name="Pawlowska T.E."/>
        </authorList>
    </citation>
    <scope>NUCLEOTIDE SEQUENCE [LARGE SCALE GENOMIC DNA]</scope>
    <source>
        <strain evidence="1 2">ATCC 11559</strain>
    </source>
</reference>
<dbReference type="AlphaFoldDB" id="A0A1X0RQU7"/>
<evidence type="ECO:0000313" key="1">
    <source>
        <dbReference type="EMBL" id="ORE14443.1"/>
    </source>
</evidence>